<organism evidence="1">
    <name type="scientific">marine metagenome</name>
    <dbReference type="NCBI Taxonomy" id="408172"/>
    <lineage>
        <taxon>unclassified sequences</taxon>
        <taxon>metagenomes</taxon>
        <taxon>ecological metagenomes</taxon>
    </lineage>
</organism>
<evidence type="ECO:0000313" key="1">
    <source>
        <dbReference type="EMBL" id="SVB98459.1"/>
    </source>
</evidence>
<name>A0A382IGP5_9ZZZZ</name>
<gene>
    <name evidence="1" type="ORF">METZ01_LOCUS251313</name>
</gene>
<feature type="non-terminal residue" evidence="1">
    <location>
        <position position="95"/>
    </location>
</feature>
<dbReference type="EMBL" id="UINC01067106">
    <property type="protein sequence ID" value="SVB98459.1"/>
    <property type="molecule type" value="Genomic_DNA"/>
</dbReference>
<dbReference type="Pfam" id="PF01969">
    <property type="entry name" value="Ni_insertion"/>
    <property type="match status" value="1"/>
</dbReference>
<dbReference type="InterPro" id="IPR002822">
    <property type="entry name" value="Ni_insertion"/>
</dbReference>
<reference evidence="1" key="1">
    <citation type="submission" date="2018-05" db="EMBL/GenBank/DDBJ databases">
        <authorList>
            <person name="Lanie J.A."/>
            <person name="Ng W.-L."/>
            <person name="Kazmierczak K.M."/>
            <person name="Andrzejewski T.M."/>
            <person name="Davidsen T.M."/>
            <person name="Wayne K.J."/>
            <person name="Tettelin H."/>
            <person name="Glass J.I."/>
            <person name="Rusch D."/>
            <person name="Podicherti R."/>
            <person name="Tsui H.-C.T."/>
            <person name="Winkler M.E."/>
        </authorList>
    </citation>
    <scope>NUCLEOTIDE SEQUENCE</scope>
</reference>
<dbReference type="AlphaFoldDB" id="A0A382IGP5"/>
<proteinExistence type="predicted"/>
<sequence length="95" mass="10646">MFVAALLDAERELEEELLHALNQAGLDSLVRVQRHNHDDGTLTGSRISVKPVSDDTRAHTHDDDVVAEQVPHAHTHRSWRDIRQLLEDANLPDGA</sequence>
<accession>A0A382IGP5</accession>
<protein>
    <submittedName>
        <fullName evidence="1">Uncharacterized protein</fullName>
    </submittedName>
</protein>